<reference evidence="1" key="1">
    <citation type="submission" date="2002-08" db="EMBL/GenBank/DDBJ databases">
        <title>Purification and analysis of Mycoplasma suis (Eperythrozoon suis) DNA from porcine blood.</title>
        <authorList>
            <person name="Hoelzle L.E."/>
            <person name="Adelt D."/>
            <person name="Hoelzle K."/>
            <person name="Heinritzi K."/>
            <person name="Wittenbrink M.M."/>
        </authorList>
    </citation>
    <scope>NUCLEOTIDE SEQUENCE</scope>
    <source>
        <strain evidence="1">54/96</strain>
    </source>
</reference>
<organism evidence="1">
    <name type="scientific">Mycoplasma suis</name>
    <dbReference type="NCBI Taxonomy" id="57372"/>
    <lineage>
        <taxon>Bacteria</taxon>
        <taxon>Bacillati</taxon>
        <taxon>Mycoplasmatota</taxon>
        <taxon>Mollicutes</taxon>
        <taxon>Mycoplasmataceae</taxon>
        <taxon>Mycoplasma</taxon>
    </lineage>
</organism>
<sequence length="73" mass="7694">MCIAQSPRSLRSQCTSAKTVPIPSTIGAGKASHSGFHGAYLGLESTRLVFTKGGTRKARFCKLCTLFTISTAS</sequence>
<dbReference type="EMBL" id="AJ504999">
    <property type="protein sequence ID" value="CAD44544.1"/>
    <property type="molecule type" value="Genomic_DNA"/>
</dbReference>
<accession>Q8KM87</accession>
<protein>
    <submittedName>
        <fullName evidence="1">Uncharacterized protein</fullName>
    </submittedName>
</protein>
<name>Q8KM87_9MOLU</name>
<dbReference type="AlphaFoldDB" id="Q8KM87"/>
<evidence type="ECO:0000313" key="1">
    <source>
        <dbReference type="EMBL" id="CAD44544.1"/>
    </source>
</evidence>
<proteinExistence type="predicted"/>